<dbReference type="PANTHER" id="PTHR42928:SF5">
    <property type="entry name" value="BLR1237 PROTEIN"/>
    <property type="match status" value="1"/>
</dbReference>
<evidence type="ECO:0000313" key="3">
    <source>
        <dbReference type="EMBL" id="AOZ09988.1"/>
    </source>
</evidence>
<keyword evidence="4" id="KW-1185">Reference proteome</keyword>
<evidence type="ECO:0000313" key="4">
    <source>
        <dbReference type="Proteomes" id="UP000177515"/>
    </source>
</evidence>
<dbReference type="Proteomes" id="UP000177515">
    <property type="component" value="Chromosome 2"/>
</dbReference>
<dbReference type="PANTHER" id="PTHR42928">
    <property type="entry name" value="TRICARBOXYLATE-BINDING PROTEIN"/>
    <property type="match status" value="1"/>
</dbReference>
<evidence type="ECO:0000256" key="2">
    <source>
        <dbReference type="SAM" id="MobiDB-lite"/>
    </source>
</evidence>
<evidence type="ECO:0000256" key="1">
    <source>
        <dbReference type="ARBA" id="ARBA00006987"/>
    </source>
</evidence>
<dbReference type="InterPro" id="IPR042100">
    <property type="entry name" value="Bug_dom1"/>
</dbReference>
<feature type="region of interest" description="Disordered" evidence="2">
    <location>
        <begin position="1"/>
        <end position="21"/>
    </location>
</feature>
<organism evidence="3 4">
    <name type="scientific">Cupriavidus malaysiensis</name>
    <dbReference type="NCBI Taxonomy" id="367825"/>
    <lineage>
        <taxon>Bacteria</taxon>
        <taxon>Pseudomonadati</taxon>
        <taxon>Pseudomonadota</taxon>
        <taxon>Betaproteobacteria</taxon>
        <taxon>Burkholderiales</taxon>
        <taxon>Burkholderiaceae</taxon>
        <taxon>Cupriavidus</taxon>
    </lineage>
</organism>
<dbReference type="EMBL" id="CP017755">
    <property type="protein sequence ID" value="AOZ09988.1"/>
    <property type="molecule type" value="Genomic_DNA"/>
</dbReference>
<comment type="similarity">
    <text evidence="1">Belongs to the UPF0065 (bug) family.</text>
</comment>
<dbReference type="Pfam" id="PF03401">
    <property type="entry name" value="TctC"/>
    <property type="match status" value="1"/>
</dbReference>
<dbReference type="Gene3D" id="3.40.190.10">
    <property type="entry name" value="Periplasmic binding protein-like II"/>
    <property type="match status" value="1"/>
</dbReference>
<dbReference type="PIRSF" id="PIRSF017082">
    <property type="entry name" value="YflP"/>
    <property type="match status" value="1"/>
</dbReference>
<gene>
    <name evidence="3" type="ORF">BKK80_30440</name>
</gene>
<accession>A0ABM6FDU2</accession>
<dbReference type="RefSeq" id="WP_071072522.1">
    <property type="nucleotide sequence ID" value="NZ_CP017755.1"/>
</dbReference>
<dbReference type="InterPro" id="IPR005064">
    <property type="entry name" value="BUG"/>
</dbReference>
<sequence length="348" mass="37215">MIRSAAASRFPGMARSASHASPETCRRRGWPLAVAAVLSVACGTFSSALQAENAYPSRPVRIVWPFSAGGDVDGVLRAMAQVLQQSTGQAYVVENKTGAAGVLAMQATLSAPADGYTLLAAPVGVMAVAPQVRKSPIDPLTAFAPVCRFAETSGYVFVGNHVKARTFKELIDYAKANPGKLSYGSGGIGTQLHLTGTMVERTYGIKLLHVPYKGASDSVADILAGRLDIMFDPTLIPYAKSGKVRPLAYLSPKAPEDFPNVPNRDQAGLPAMPGAWFGLFVPKDTPQPVIDKAAQECEKVLQSKDLLERMKTFAMWPSYAGPKAFGELYQRDYKTFGEIIRSAGISLE</sequence>
<protein>
    <recommendedName>
        <fullName evidence="5">Tripartite tricarboxylate transporter substrate binding protein</fullName>
    </recommendedName>
</protein>
<dbReference type="Gene3D" id="3.40.190.150">
    <property type="entry name" value="Bordetella uptake gene, domain 1"/>
    <property type="match status" value="1"/>
</dbReference>
<name>A0ABM6FDU2_9BURK</name>
<dbReference type="SUPFAM" id="SSF53850">
    <property type="entry name" value="Periplasmic binding protein-like II"/>
    <property type="match status" value="1"/>
</dbReference>
<dbReference type="CDD" id="cd07012">
    <property type="entry name" value="PBP2_Bug_TTT"/>
    <property type="match status" value="1"/>
</dbReference>
<reference evidence="3 4" key="1">
    <citation type="submission" date="2016-10" db="EMBL/GenBank/DDBJ databases">
        <title>Complete genome sequences of three Cupriavidus strains isolated from various Malaysian environments.</title>
        <authorList>
            <person name="Abdullah A.A.-A."/>
            <person name="Shafie N.A.H."/>
            <person name="Lau N.S."/>
        </authorList>
    </citation>
    <scope>NUCLEOTIDE SEQUENCE [LARGE SCALE GENOMIC DNA]</scope>
    <source>
        <strain evidence="3 4">USMAA1020</strain>
    </source>
</reference>
<evidence type="ECO:0008006" key="5">
    <source>
        <dbReference type="Google" id="ProtNLM"/>
    </source>
</evidence>
<proteinExistence type="inferred from homology"/>